<proteinExistence type="predicted"/>
<protein>
    <submittedName>
        <fullName evidence="1">Uncharacterized protein</fullName>
    </submittedName>
</protein>
<accession>A0A5S4YPK9</accession>
<comment type="caution">
    <text evidence="1">The sequence shown here is derived from an EMBL/GenBank/DDBJ whole genome shotgun (WGS) entry which is preliminary data.</text>
</comment>
<evidence type="ECO:0000313" key="2">
    <source>
        <dbReference type="Proteomes" id="UP000324797"/>
    </source>
</evidence>
<dbReference type="EMBL" id="VSTH01000052">
    <property type="protein sequence ID" value="TYO65367.1"/>
    <property type="molecule type" value="Genomic_DNA"/>
</dbReference>
<keyword evidence="2" id="KW-1185">Reference proteome</keyword>
<sequence>MKLAGRSQVGVIWERTLLFTAAHGELGSGLFSVLDSTAGAVRVIKAKAKMAVPSTLIVRDLEFFMSWPLVSRDPRSAADIATKQVSRTPLASTGANVGPIA</sequence>
<evidence type="ECO:0000313" key="1">
    <source>
        <dbReference type="EMBL" id="TYO65367.1"/>
    </source>
</evidence>
<gene>
    <name evidence="1" type="ORF">FXV83_16860</name>
</gene>
<reference evidence="1 2" key="1">
    <citation type="submission" date="2019-08" db="EMBL/GenBank/DDBJ databases">
        <title>Bradyrhizobium hipponensis sp. nov., a rhizobium isolated from a Lupinus angustifolius root nodule in Tunisia.</title>
        <authorList>
            <person name="Off K."/>
            <person name="Rejili M."/>
            <person name="Mars M."/>
            <person name="Brachmann A."/>
            <person name="Marin M."/>
        </authorList>
    </citation>
    <scope>NUCLEOTIDE SEQUENCE [LARGE SCALE GENOMIC DNA]</scope>
    <source>
        <strain evidence="2">aSej3</strain>
    </source>
</reference>
<dbReference type="AlphaFoldDB" id="A0A5S4YPK9"/>
<name>A0A5S4YPK9_9BRAD</name>
<organism evidence="1 2">
    <name type="scientific">Bradyrhizobium hipponense</name>
    <dbReference type="NCBI Taxonomy" id="2605638"/>
    <lineage>
        <taxon>Bacteria</taxon>
        <taxon>Pseudomonadati</taxon>
        <taxon>Pseudomonadota</taxon>
        <taxon>Alphaproteobacteria</taxon>
        <taxon>Hyphomicrobiales</taxon>
        <taxon>Nitrobacteraceae</taxon>
        <taxon>Bradyrhizobium</taxon>
    </lineage>
</organism>
<dbReference type="Proteomes" id="UP000324797">
    <property type="component" value="Unassembled WGS sequence"/>
</dbReference>
<dbReference type="RefSeq" id="WP_148740534.1">
    <property type="nucleotide sequence ID" value="NZ_VSTH01000052.1"/>
</dbReference>